<protein>
    <submittedName>
        <fullName evidence="2">FG-GAP repeat-containing protein</fullName>
    </submittedName>
</protein>
<proteinExistence type="predicted"/>
<comment type="caution">
    <text evidence="2">The sequence shown here is derived from an EMBL/GenBank/DDBJ whole genome shotgun (WGS) entry which is preliminary data.</text>
</comment>
<keyword evidence="3" id="KW-1185">Reference proteome</keyword>
<dbReference type="EMBL" id="LACI01002598">
    <property type="protein sequence ID" value="KJU81694.1"/>
    <property type="molecule type" value="Genomic_DNA"/>
</dbReference>
<dbReference type="InterPro" id="IPR028994">
    <property type="entry name" value="Integrin_alpha_N"/>
</dbReference>
<evidence type="ECO:0000313" key="2">
    <source>
        <dbReference type="EMBL" id="KJU81694.1"/>
    </source>
</evidence>
<organism evidence="2 3">
    <name type="scientific">Candidatus Magnetobacterium bavaricum</name>
    <dbReference type="NCBI Taxonomy" id="29290"/>
    <lineage>
        <taxon>Bacteria</taxon>
        <taxon>Pseudomonadati</taxon>
        <taxon>Nitrospirota</taxon>
        <taxon>Thermodesulfovibrionia</taxon>
        <taxon>Thermodesulfovibrionales</taxon>
        <taxon>Candidatus Magnetobacteriaceae</taxon>
        <taxon>Candidatus Magnetobacterium</taxon>
    </lineage>
</organism>
<dbReference type="PANTHER" id="PTHR46580">
    <property type="entry name" value="SENSOR KINASE-RELATED"/>
    <property type="match status" value="1"/>
</dbReference>
<dbReference type="Pfam" id="PF13517">
    <property type="entry name" value="FG-GAP_3"/>
    <property type="match status" value="1"/>
</dbReference>
<name>A0A0F3GIA9_9BACT</name>
<evidence type="ECO:0000313" key="3">
    <source>
        <dbReference type="Proteomes" id="UP000033423"/>
    </source>
</evidence>
<dbReference type="Proteomes" id="UP000033423">
    <property type="component" value="Unassembled WGS sequence"/>
</dbReference>
<reference evidence="2 3" key="1">
    <citation type="submission" date="2015-02" db="EMBL/GenBank/DDBJ databases">
        <title>Single-cell genomics of uncultivated deep-branching MTB reveals a conserved set of magnetosome genes.</title>
        <authorList>
            <person name="Kolinko S."/>
            <person name="Richter M."/>
            <person name="Glockner F.O."/>
            <person name="Brachmann A."/>
            <person name="Schuler D."/>
        </authorList>
    </citation>
    <scope>NUCLEOTIDE SEQUENCE [LARGE SCALE GENOMIC DNA]</scope>
    <source>
        <strain evidence="2">TM-1</strain>
    </source>
</reference>
<evidence type="ECO:0000256" key="1">
    <source>
        <dbReference type="ARBA" id="ARBA00022729"/>
    </source>
</evidence>
<accession>A0A0F3GIA9</accession>
<gene>
    <name evidence="2" type="ORF">MBAV_006114</name>
</gene>
<dbReference type="AlphaFoldDB" id="A0A0F3GIA9"/>
<dbReference type="SUPFAM" id="SSF69318">
    <property type="entry name" value="Integrin alpha N-terminal domain"/>
    <property type="match status" value="1"/>
</dbReference>
<sequence>MPPLPLLYSLLSLPLYLFFHSDGIPDNWQLKAIADFDGDGKADMLWQNTTTGDVYVWLMDGAGIIGGGFVVRGMPALWQLLTVADYNGDGKAKSP</sequence>
<keyword evidence="1" id="KW-0732">Signal</keyword>
<feature type="non-terminal residue" evidence="2">
    <location>
        <position position="95"/>
    </location>
</feature>
<dbReference type="InterPro" id="IPR013517">
    <property type="entry name" value="FG-GAP"/>
</dbReference>